<feature type="region of interest" description="Disordered" evidence="1">
    <location>
        <begin position="29"/>
        <end position="58"/>
    </location>
</feature>
<comment type="caution">
    <text evidence="3">The sequence shown here is derived from an EMBL/GenBank/DDBJ whole genome shotgun (WGS) entry which is preliminary data.</text>
</comment>
<evidence type="ECO:0000256" key="2">
    <source>
        <dbReference type="SAM" id="SignalP"/>
    </source>
</evidence>
<dbReference type="AlphaFoldDB" id="A0AAW8JGT0"/>
<feature type="chain" id="PRO_5043981554" evidence="2">
    <location>
        <begin position="23"/>
        <end position="176"/>
    </location>
</feature>
<proteinExistence type="predicted"/>
<organism evidence="3 4">
    <name type="scientific">Acinetobacter gerneri</name>
    <dbReference type="NCBI Taxonomy" id="202952"/>
    <lineage>
        <taxon>Bacteria</taxon>
        <taxon>Pseudomonadati</taxon>
        <taxon>Pseudomonadota</taxon>
        <taxon>Gammaproteobacteria</taxon>
        <taxon>Moraxellales</taxon>
        <taxon>Moraxellaceae</taxon>
        <taxon>Acinetobacter</taxon>
    </lineage>
</organism>
<accession>A0AAW8JGT0</accession>
<feature type="compositionally biased region" description="Basic and acidic residues" evidence="1">
    <location>
        <begin position="29"/>
        <end position="44"/>
    </location>
</feature>
<name>A0AAW8JGT0_9GAMM</name>
<dbReference type="Proteomes" id="UP001243195">
    <property type="component" value="Unassembled WGS sequence"/>
</dbReference>
<dbReference type="EMBL" id="JAVIDA010000013">
    <property type="protein sequence ID" value="MDQ9071981.1"/>
    <property type="molecule type" value="Genomic_DNA"/>
</dbReference>
<keyword evidence="2" id="KW-0732">Signal</keyword>
<dbReference type="PROSITE" id="PS51257">
    <property type="entry name" value="PROKAR_LIPOPROTEIN"/>
    <property type="match status" value="1"/>
</dbReference>
<gene>
    <name evidence="3" type="ORF">RFH51_10980</name>
</gene>
<reference evidence="3" key="1">
    <citation type="submission" date="2023-08" db="EMBL/GenBank/DDBJ databases">
        <title>Emergence of clinically-relevant ST2 carbapenem-resistant Acinetobacter baumannii strains in hospital sewages in Zhejiang, East of China.</title>
        <authorList>
            <person name="Kaichao C."/>
            <person name="Zhang R."/>
        </authorList>
    </citation>
    <scope>NUCLEOTIDE SEQUENCE</scope>
    <source>
        <strain evidence="3">M-SY-60</strain>
    </source>
</reference>
<dbReference type="RefSeq" id="WP_308956474.1">
    <property type="nucleotide sequence ID" value="NZ_JAVICY010000016.1"/>
</dbReference>
<sequence>MSFHVKSNALILAISSCLVLSACQKQQETKETTTENKSEIEKQIEQQPTKKFANTPNDGKDIAALIDFQERFSEMSDEMENELMTMQKEGNLTPEFEIERRKDVINSAFSMLKALDLKTEQGRYIQGLLYQYWEGQQTVLKQRQAQPNASYVNSSLDQYLQAQKQLQQWKASQPRS</sequence>
<protein>
    <submittedName>
        <fullName evidence="3">Uncharacterized protein</fullName>
    </submittedName>
</protein>
<evidence type="ECO:0000313" key="4">
    <source>
        <dbReference type="Proteomes" id="UP001243195"/>
    </source>
</evidence>
<evidence type="ECO:0000313" key="3">
    <source>
        <dbReference type="EMBL" id="MDQ9071981.1"/>
    </source>
</evidence>
<feature type="compositionally biased region" description="Polar residues" evidence="1">
    <location>
        <begin position="45"/>
        <end position="57"/>
    </location>
</feature>
<feature type="signal peptide" evidence="2">
    <location>
        <begin position="1"/>
        <end position="22"/>
    </location>
</feature>
<evidence type="ECO:0000256" key="1">
    <source>
        <dbReference type="SAM" id="MobiDB-lite"/>
    </source>
</evidence>